<gene>
    <name evidence="3" type="ORF">BU16DRAFT_189557</name>
</gene>
<keyword evidence="4" id="KW-1185">Reference proteome</keyword>
<feature type="region of interest" description="Disordered" evidence="1">
    <location>
        <begin position="26"/>
        <end position="84"/>
    </location>
</feature>
<protein>
    <recommendedName>
        <fullName evidence="2">DUF7587 domain-containing protein</fullName>
    </recommendedName>
</protein>
<feature type="compositionally biased region" description="Polar residues" evidence="1">
    <location>
        <begin position="126"/>
        <end position="135"/>
    </location>
</feature>
<dbReference type="InterPro" id="IPR056009">
    <property type="entry name" value="DUF7587"/>
</dbReference>
<feature type="region of interest" description="Disordered" evidence="1">
    <location>
        <begin position="749"/>
        <end position="768"/>
    </location>
</feature>
<feature type="region of interest" description="Disordered" evidence="1">
    <location>
        <begin position="110"/>
        <end position="158"/>
    </location>
</feature>
<dbReference type="OrthoDB" id="5397734at2759"/>
<dbReference type="AlphaFoldDB" id="A0A6A6R8T5"/>
<reference evidence="3" key="1">
    <citation type="journal article" date="2020" name="Stud. Mycol.">
        <title>101 Dothideomycetes genomes: a test case for predicting lifestyles and emergence of pathogens.</title>
        <authorList>
            <person name="Haridas S."/>
            <person name="Albert R."/>
            <person name="Binder M."/>
            <person name="Bloem J."/>
            <person name="Labutti K."/>
            <person name="Salamov A."/>
            <person name="Andreopoulos B."/>
            <person name="Baker S."/>
            <person name="Barry K."/>
            <person name="Bills G."/>
            <person name="Bluhm B."/>
            <person name="Cannon C."/>
            <person name="Castanera R."/>
            <person name="Culley D."/>
            <person name="Daum C."/>
            <person name="Ezra D."/>
            <person name="Gonzalez J."/>
            <person name="Henrissat B."/>
            <person name="Kuo A."/>
            <person name="Liang C."/>
            <person name="Lipzen A."/>
            <person name="Lutzoni F."/>
            <person name="Magnuson J."/>
            <person name="Mondo S."/>
            <person name="Nolan M."/>
            <person name="Ohm R."/>
            <person name="Pangilinan J."/>
            <person name="Park H.-J."/>
            <person name="Ramirez L."/>
            <person name="Alfaro M."/>
            <person name="Sun H."/>
            <person name="Tritt A."/>
            <person name="Yoshinaga Y."/>
            <person name="Zwiers L.-H."/>
            <person name="Turgeon B."/>
            <person name="Goodwin S."/>
            <person name="Spatafora J."/>
            <person name="Crous P."/>
            <person name="Grigoriev I."/>
        </authorList>
    </citation>
    <scope>NUCLEOTIDE SEQUENCE</scope>
    <source>
        <strain evidence="3">CBS 269.34</strain>
    </source>
</reference>
<accession>A0A6A6R8T5</accession>
<evidence type="ECO:0000256" key="1">
    <source>
        <dbReference type="SAM" id="MobiDB-lite"/>
    </source>
</evidence>
<dbReference type="EMBL" id="MU004182">
    <property type="protein sequence ID" value="KAF2501039.1"/>
    <property type="molecule type" value="Genomic_DNA"/>
</dbReference>
<evidence type="ECO:0000313" key="3">
    <source>
        <dbReference type="EMBL" id="KAF2501039.1"/>
    </source>
</evidence>
<dbReference type="Pfam" id="PF24494">
    <property type="entry name" value="DUF7587"/>
    <property type="match status" value="1"/>
</dbReference>
<feature type="compositionally biased region" description="Basic and acidic residues" evidence="1">
    <location>
        <begin position="50"/>
        <end position="62"/>
    </location>
</feature>
<feature type="domain" description="DUF7587" evidence="2">
    <location>
        <begin position="474"/>
        <end position="619"/>
    </location>
</feature>
<proteinExistence type="predicted"/>
<name>A0A6A6R8T5_9PEZI</name>
<sequence>MSSWEFNGKINSLKIFLYQAPTVLAQTTSDESQHKRPSTSPHKPTAFGQDKIKAEPSEEARSEIGLAGEDDNDSDGSGPDDYPDCYEDIFRGALPWNDFRCFVQIKQENSPSHIHRSGALDPSGLVSASRSTSPFQDHDSGGPRGPPEFVSGGRDAPAPLSKNKVILSSRQSYPGTVPEGPLIDGDNALGSALKSLGISYECDTDDDRDTLMQSQIEPGSPCPRRRDGRQHINQTGRVSTYFARPHALANSSPWPGQSLAERGTRLNKFEVLDRSIENPPRHSWSGRERALLCVIQRWFTFSREWDSIVLIFNKLTNNNLLERRIRRQWESLVFFSCHPIWKQVYDDTPFEDSEGVFKPQRTEILACARQHGIEFQLKATEDTPPRGAPWLSQSPHIRRQFDVFQKQKRDREFTPQIIDASYRAMEEIDQTDTTNLISSSPLSVVQLTPPSYPSTPFAFPPSGGRLSPETHPAGIAYRVHDKTKQSPLVPNVGFRSSFFYGRKRGVTNPLPPDHDLLDAFAEKHFWEHAEGVSPFVSVSTSLLFAVLMAKRSAEEGHNPSIATIDLSSLKDSIYSASAVIRRVKRKGDLPEMRYKGSAELLIWGEIPDSAIVNILPYTELEHLTTAEPAIGEILRLGQLKPEARVYYLHQDLMEDPVFLSPATTTAIAQLADHFGLGLAPPAQLAAFIHSLIDGFAVDATQVLADERLMHKLGISFLNALNRAGQDDEALISAFINGVRTANEILERSRRSLASRSRSRSGRRKTTRK</sequence>
<feature type="compositionally biased region" description="Basic residues" evidence="1">
    <location>
        <begin position="750"/>
        <end position="768"/>
    </location>
</feature>
<dbReference type="Proteomes" id="UP000799750">
    <property type="component" value="Unassembled WGS sequence"/>
</dbReference>
<organism evidence="3 4">
    <name type="scientific">Lophium mytilinum</name>
    <dbReference type="NCBI Taxonomy" id="390894"/>
    <lineage>
        <taxon>Eukaryota</taxon>
        <taxon>Fungi</taxon>
        <taxon>Dikarya</taxon>
        <taxon>Ascomycota</taxon>
        <taxon>Pezizomycotina</taxon>
        <taxon>Dothideomycetes</taxon>
        <taxon>Pleosporomycetidae</taxon>
        <taxon>Mytilinidiales</taxon>
        <taxon>Mytilinidiaceae</taxon>
        <taxon>Lophium</taxon>
    </lineage>
</organism>
<evidence type="ECO:0000313" key="4">
    <source>
        <dbReference type="Proteomes" id="UP000799750"/>
    </source>
</evidence>
<evidence type="ECO:0000259" key="2">
    <source>
        <dbReference type="Pfam" id="PF24494"/>
    </source>
</evidence>